<name>A0ABM7YRI5_9BURK</name>
<feature type="binding site" evidence="9">
    <location>
        <begin position="194"/>
        <end position="199"/>
    </location>
    <ligand>
        <name>UTP</name>
        <dbReference type="ChEBI" id="CHEBI:46398"/>
    </ligand>
</feature>
<comment type="catalytic activity">
    <reaction evidence="9">
        <text>UTP + NH4(+) + ATP = CTP + ADP + phosphate + 2 H(+)</text>
        <dbReference type="Rhea" id="RHEA:16597"/>
        <dbReference type="ChEBI" id="CHEBI:15378"/>
        <dbReference type="ChEBI" id="CHEBI:28938"/>
        <dbReference type="ChEBI" id="CHEBI:30616"/>
        <dbReference type="ChEBI" id="CHEBI:37563"/>
        <dbReference type="ChEBI" id="CHEBI:43474"/>
        <dbReference type="ChEBI" id="CHEBI:46398"/>
        <dbReference type="ChEBI" id="CHEBI:456216"/>
    </reaction>
</comment>
<keyword evidence="9" id="KW-0479">Metal-binding</keyword>
<proteinExistence type="inferred from homology"/>
<feature type="binding site" evidence="9">
    <location>
        <position position="71"/>
    </location>
    <ligand>
        <name>Mg(2+)</name>
        <dbReference type="ChEBI" id="CHEBI:18420"/>
    </ligand>
</feature>
<keyword evidence="5 9" id="KW-0067">ATP-binding</keyword>
<feature type="binding site" evidence="9">
    <location>
        <position position="248"/>
    </location>
    <ligand>
        <name>ATP</name>
        <dbReference type="ChEBI" id="CHEBI:30616"/>
    </ligand>
</feature>
<keyword evidence="9" id="KW-0460">Magnesium</keyword>
<feature type="binding site" evidence="9">
    <location>
        <begin position="387"/>
        <end position="390"/>
    </location>
    <ligand>
        <name>L-glutamine</name>
        <dbReference type="ChEBI" id="CHEBI:58359"/>
    </ligand>
</feature>
<dbReference type="NCBIfam" id="TIGR00337">
    <property type="entry name" value="PyrG"/>
    <property type="match status" value="1"/>
</dbReference>
<evidence type="ECO:0000256" key="1">
    <source>
        <dbReference type="ARBA" id="ARBA00005171"/>
    </source>
</evidence>
<evidence type="ECO:0000256" key="2">
    <source>
        <dbReference type="ARBA" id="ARBA00007533"/>
    </source>
</evidence>
<evidence type="ECO:0000259" key="10">
    <source>
        <dbReference type="Pfam" id="PF00117"/>
    </source>
</evidence>
<feature type="active site" description="Nucleophile; for glutamine hydrolysis" evidence="9">
    <location>
        <position position="386"/>
    </location>
</feature>
<evidence type="ECO:0000256" key="3">
    <source>
        <dbReference type="ARBA" id="ARBA00022598"/>
    </source>
</evidence>
<dbReference type="CDD" id="cd01746">
    <property type="entry name" value="GATase1_CTP_Synthase"/>
    <property type="match status" value="1"/>
</dbReference>
<comment type="catalytic activity">
    <reaction evidence="8 9">
        <text>UTP + L-glutamine + ATP + H2O = CTP + L-glutamate + ADP + phosphate + 2 H(+)</text>
        <dbReference type="Rhea" id="RHEA:26426"/>
        <dbReference type="ChEBI" id="CHEBI:15377"/>
        <dbReference type="ChEBI" id="CHEBI:15378"/>
        <dbReference type="ChEBI" id="CHEBI:29985"/>
        <dbReference type="ChEBI" id="CHEBI:30616"/>
        <dbReference type="ChEBI" id="CHEBI:37563"/>
        <dbReference type="ChEBI" id="CHEBI:43474"/>
        <dbReference type="ChEBI" id="CHEBI:46398"/>
        <dbReference type="ChEBI" id="CHEBI:58359"/>
        <dbReference type="ChEBI" id="CHEBI:456216"/>
        <dbReference type="EC" id="6.3.4.2"/>
    </reaction>
</comment>
<accession>A0ABM7YRI5</accession>
<comment type="activity regulation">
    <text evidence="9">Allosterically activated by GTP, when glutamine is the substrate; GTP has no effect on the reaction when ammonia is the substrate. The allosteric effector GTP functions by stabilizing the protein conformation that binds the tetrahedral intermediate(s) formed during glutamine hydrolysis. Inhibited by the product CTP, via allosteric rather than competitive inhibition.</text>
</comment>
<dbReference type="EMBL" id="AP025730">
    <property type="protein sequence ID" value="BDI07193.1"/>
    <property type="molecule type" value="Genomic_DNA"/>
</dbReference>
<feature type="binding site" evidence="9">
    <location>
        <position position="230"/>
    </location>
    <ligand>
        <name>UTP</name>
        <dbReference type="ChEBI" id="CHEBI:46398"/>
    </ligand>
</feature>
<dbReference type="Pfam" id="PF06418">
    <property type="entry name" value="CTP_synth_N"/>
    <property type="match status" value="1"/>
</dbReference>
<organism evidence="12 13">
    <name type="scientific">Sphaerotilus microaerophilus</name>
    <dbReference type="NCBI Taxonomy" id="2914710"/>
    <lineage>
        <taxon>Bacteria</taxon>
        <taxon>Pseudomonadati</taxon>
        <taxon>Pseudomonadota</taxon>
        <taxon>Betaproteobacteria</taxon>
        <taxon>Burkholderiales</taxon>
        <taxon>Sphaerotilaceae</taxon>
        <taxon>Sphaerotilus</taxon>
    </lineage>
</organism>
<dbReference type="InterPro" id="IPR004468">
    <property type="entry name" value="CTP_synthase"/>
</dbReference>
<keyword evidence="4 9" id="KW-0547">Nucleotide-binding</keyword>
<gene>
    <name evidence="9 12" type="primary">pyrG</name>
    <name evidence="12" type="ORF">CATMQ487_41630</name>
</gene>
<dbReference type="Gene3D" id="3.40.50.300">
    <property type="entry name" value="P-loop containing nucleotide triphosphate hydrolases"/>
    <property type="match status" value="1"/>
</dbReference>
<keyword evidence="6 9" id="KW-0315">Glutamine amidotransferase</keyword>
<comment type="function">
    <text evidence="9">Catalyzes the ATP-dependent amination of UTP to CTP with either L-glutamine or ammonia as the source of nitrogen. Regulates intracellular CTP levels through interactions with the four ribonucleotide triphosphates.</text>
</comment>
<comment type="miscellaneous">
    <text evidence="9">CTPSs have evolved a hybrid strategy for distinguishing between UTP and CTP. The overlapping regions of the product feedback inhibitory and substrate sites recognize a common feature in both compounds, the triphosphate moiety. To differentiate isosteric substrate and product pyrimidine rings, an additional pocket far from the expected kinase/ligase catalytic site, specifically recognizes the cytosine and ribose portions of the product inhibitor.</text>
</comment>
<comment type="catalytic activity">
    <reaction evidence="9">
        <text>L-glutamine + H2O = L-glutamate + NH4(+)</text>
        <dbReference type="Rhea" id="RHEA:15889"/>
        <dbReference type="ChEBI" id="CHEBI:15377"/>
        <dbReference type="ChEBI" id="CHEBI:28938"/>
        <dbReference type="ChEBI" id="CHEBI:29985"/>
        <dbReference type="ChEBI" id="CHEBI:58359"/>
    </reaction>
</comment>
<feature type="binding site" evidence="9">
    <location>
        <begin position="154"/>
        <end position="156"/>
    </location>
    <ligand>
        <name>CTP</name>
        <dbReference type="ChEBI" id="CHEBI:37563"/>
        <note>allosteric inhibitor</note>
    </ligand>
</feature>
<dbReference type="RefSeq" id="WP_251970407.1">
    <property type="nucleotide sequence ID" value="NZ_AP025730.1"/>
</dbReference>
<feature type="domain" description="Glutamine amidotransferase" evidence="10">
    <location>
        <begin position="308"/>
        <end position="542"/>
    </location>
</feature>
<evidence type="ECO:0000313" key="12">
    <source>
        <dbReference type="EMBL" id="BDI07193.1"/>
    </source>
</evidence>
<comment type="similarity">
    <text evidence="2 9">Belongs to the CTP synthase family.</text>
</comment>
<evidence type="ECO:0000256" key="8">
    <source>
        <dbReference type="ARBA" id="ARBA00047781"/>
    </source>
</evidence>
<evidence type="ECO:0000259" key="11">
    <source>
        <dbReference type="Pfam" id="PF06418"/>
    </source>
</evidence>
<dbReference type="PANTHER" id="PTHR11550">
    <property type="entry name" value="CTP SYNTHASE"/>
    <property type="match status" value="1"/>
</dbReference>
<keyword evidence="7 9" id="KW-0665">Pyrimidine biosynthesis</keyword>
<feature type="binding site" evidence="9">
    <location>
        <position position="476"/>
    </location>
    <ligand>
        <name>L-glutamine</name>
        <dbReference type="ChEBI" id="CHEBI:58359"/>
    </ligand>
</feature>
<feature type="active site" evidence="9">
    <location>
        <position position="525"/>
    </location>
</feature>
<evidence type="ECO:0000256" key="9">
    <source>
        <dbReference type="HAMAP-Rule" id="MF_01227"/>
    </source>
</evidence>
<dbReference type="NCBIfam" id="NF003792">
    <property type="entry name" value="PRK05380.1"/>
    <property type="match status" value="1"/>
</dbReference>
<dbReference type="InterPro" id="IPR029062">
    <property type="entry name" value="Class_I_gatase-like"/>
</dbReference>
<dbReference type="Pfam" id="PF00117">
    <property type="entry name" value="GATase"/>
    <property type="match status" value="1"/>
</dbReference>
<feature type="binding site" evidence="9">
    <location>
        <position position="410"/>
    </location>
    <ligand>
        <name>L-glutamine</name>
        <dbReference type="ChEBI" id="CHEBI:58359"/>
    </ligand>
</feature>
<comment type="pathway">
    <text evidence="1 9">Pyrimidine metabolism; CTP biosynthesis via de novo pathway; CTP from UDP: step 2/2.</text>
</comment>
<evidence type="ECO:0000313" key="13">
    <source>
        <dbReference type="Proteomes" id="UP001057498"/>
    </source>
</evidence>
<comment type="caution">
    <text evidence="9">Lacks conserved residue(s) required for the propagation of feature annotation.</text>
</comment>
<dbReference type="SUPFAM" id="SSF52317">
    <property type="entry name" value="Class I glutamine amidotransferase-like"/>
    <property type="match status" value="1"/>
</dbReference>
<evidence type="ECO:0000256" key="6">
    <source>
        <dbReference type="ARBA" id="ARBA00022962"/>
    </source>
</evidence>
<feature type="binding site" evidence="9">
    <location>
        <position position="230"/>
    </location>
    <ligand>
        <name>CTP</name>
        <dbReference type="ChEBI" id="CHEBI:37563"/>
        <note>allosteric inhibitor</note>
    </ligand>
</feature>
<dbReference type="InterPro" id="IPR033828">
    <property type="entry name" value="GATase1_CTP_Synthase"/>
</dbReference>
<sequence length="568" mass="62890">MTKFVFVTGGVVSSLGKGIAAASLAAILESRGLKVTLIKLDPYLNVDPGTMSPFQHGEVFVTDDGAETDLDLGHYERFITTRMKRSNNFTSGQIYKTVLEKERRGDYLGKTVQVIPHVTNEIQAFVKRGAGLLPDSVQEPVDVAICEIGGTVGDIESLPFLEAVRQMALKLGPNNAAFVHLTYVPWIAAAGELKTKPTQHTVQKMREIGIQPDALLCRADRPIPDEERDKISLFTNVARHGVISVWDADSIYKVPRMLHEQGLDELICMKLQLFTKPANLKRWDRLVSEVEHPLGEVTIAMAGKYTELSDSYKSLNEALRHAGIHHHVKVNIEYVDSETLTPETVGQLAKFDAILVPGGFGKRGIEGKILAAQYAREQRIPYLGICLGMQVATIEYARHMAGLEGANSTEFEPHGPHPVIALIDEWQDADGSIQKRDANSDLGGTMRLGAQSSDVKPGTIAHTIYGDVVTERHRHRYEANEKYLDRLQRAGLVISAITQREKLTEMIELPREVHPWFVGVQFHPEFKSTPWDGHPLFIGYIDAALKHQAEAQAAAKDKGAQQGHQEKA</sequence>
<dbReference type="Gene3D" id="3.40.50.880">
    <property type="match status" value="1"/>
</dbReference>
<dbReference type="EC" id="6.3.4.2" evidence="9"/>
<dbReference type="InterPro" id="IPR017926">
    <property type="entry name" value="GATASE"/>
</dbReference>
<dbReference type="HAMAP" id="MF_01227">
    <property type="entry name" value="PyrG"/>
    <property type="match status" value="1"/>
</dbReference>
<feature type="active site" evidence="9">
    <location>
        <position position="523"/>
    </location>
</feature>
<feature type="binding site" evidence="9">
    <location>
        <position position="13"/>
    </location>
    <ligand>
        <name>CTP</name>
        <dbReference type="ChEBI" id="CHEBI:37563"/>
        <note>allosteric inhibitor</note>
    </ligand>
</feature>
<feature type="binding site" evidence="9">
    <location>
        <begin position="14"/>
        <end position="19"/>
    </location>
    <ligand>
        <name>ATP</name>
        <dbReference type="ChEBI" id="CHEBI:30616"/>
    </ligand>
</feature>
<feature type="binding site" evidence="9">
    <location>
        <position position="359"/>
    </location>
    <ligand>
        <name>L-glutamine</name>
        <dbReference type="ChEBI" id="CHEBI:58359"/>
    </ligand>
</feature>
<reference evidence="12" key="1">
    <citation type="submission" date="2022-04" db="EMBL/GenBank/DDBJ databases">
        <title>Whole genome sequence of Sphaerotilus sp. FB-5.</title>
        <authorList>
            <person name="Takeda M."/>
            <person name="Narihara S."/>
            <person name="Akimoto M."/>
            <person name="Akimoto R."/>
            <person name="Nishiyashiki S."/>
            <person name="Murakami T."/>
        </authorList>
    </citation>
    <scope>NUCLEOTIDE SEQUENCE</scope>
    <source>
        <strain evidence="12">FB-5</strain>
    </source>
</reference>
<evidence type="ECO:0000256" key="7">
    <source>
        <dbReference type="ARBA" id="ARBA00022975"/>
    </source>
</evidence>
<dbReference type="Proteomes" id="UP001057498">
    <property type="component" value="Chromosome"/>
</dbReference>
<feature type="binding site" evidence="9">
    <location>
        <position position="71"/>
    </location>
    <ligand>
        <name>ATP</name>
        <dbReference type="ChEBI" id="CHEBI:30616"/>
    </ligand>
</feature>
<feature type="region of interest" description="Amidoligase domain" evidence="9">
    <location>
        <begin position="1"/>
        <end position="273"/>
    </location>
</feature>
<dbReference type="PROSITE" id="PS51273">
    <property type="entry name" value="GATASE_TYPE_1"/>
    <property type="match status" value="1"/>
</dbReference>
<comment type="subunit">
    <text evidence="9">Homotetramer.</text>
</comment>
<feature type="binding site" evidence="9">
    <location>
        <position position="147"/>
    </location>
    <ligand>
        <name>Mg(2+)</name>
        <dbReference type="ChEBI" id="CHEBI:18420"/>
    </ligand>
</feature>
<feature type="domain" description="CTP synthase N-terminal" evidence="11">
    <location>
        <begin position="3"/>
        <end position="273"/>
    </location>
</feature>
<protein>
    <recommendedName>
        <fullName evidence="9">CTP synthase</fullName>
        <ecNumber evidence="9">6.3.4.2</ecNumber>
    </recommendedName>
    <alternativeName>
        <fullName evidence="9">Cytidine 5'-triphosphate synthase</fullName>
    </alternativeName>
    <alternativeName>
        <fullName evidence="9">Cytidine triphosphate synthetase</fullName>
        <shortName evidence="9">CTP synthetase</shortName>
        <shortName evidence="9">CTPS</shortName>
    </alternativeName>
    <alternativeName>
        <fullName evidence="9">UTP--ammonia ligase</fullName>
    </alternativeName>
</protein>
<evidence type="ECO:0000256" key="4">
    <source>
        <dbReference type="ARBA" id="ARBA00022741"/>
    </source>
</evidence>
<dbReference type="InterPro" id="IPR027417">
    <property type="entry name" value="P-loop_NTPase"/>
</dbReference>
<dbReference type="CDD" id="cd03113">
    <property type="entry name" value="CTPS_N"/>
    <property type="match status" value="1"/>
</dbReference>
<evidence type="ECO:0000256" key="5">
    <source>
        <dbReference type="ARBA" id="ARBA00022840"/>
    </source>
</evidence>
<keyword evidence="3 9" id="KW-0436">Ligase</keyword>
<feature type="binding site" evidence="9">
    <location>
        <begin position="194"/>
        <end position="199"/>
    </location>
    <ligand>
        <name>CTP</name>
        <dbReference type="ChEBI" id="CHEBI:37563"/>
        <note>allosteric inhibitor</note>
    </ligand>
</feature>
<feature type="binding site" evidence="9">
    <location>
        <position position="13"/>
    </location>
    <ligand>
        <name>UTP</name>
        <dbReference type="ChEBI" id="CHEBI:46398"/>
    </ligand>
</feature>
<keyword evidence="13" id="KW-1185">Reference proteome</keyword>
<dbReference type="InterPro" id="IPR017456">
    <property type="entry name" value="CTP_synthase_N"/>
</dbReference>
<dbReference type="SUPFAM" id="SSF52540">
    <property type="entry name" value="P-loop containing nucleoside triphosphate hydrolases"/>
    <property type="match status" value="1"/>
</dbReference>
<dbReference type="PANTHER" id="PTHR11550:SF0">
    <property type="entry name" value="CTP SYNTHASE-RELATED"/>
    <property type="match status" value="1"/>
</dbReference>